<evidence type="ECO:0000259" key="8">
    <source>
        <dbReference type="PROSITE" id="PS50249"/>
    </source>
</evidence>
<evidence type="ECO:0000256" key="1">
    <source>
        <dbReference type="ARBA" id="ARBA00010243"/>
    </source>
</evidence>
<dbReference type="InterPro" id="IPR025657">
    <property type="entry name" value="RadC_JAB"/>
</dbReference>
<feature type="domain" description="MPN" evidence="8">
    <location>
        <begin position="106"/>
        <end position="228"/>
    </location>
</feature>
<dbReference type="InterPro" id="IPR020891">
    <property type="entry name" value="UPF0758_CS"/>
</dbReference>
<keyword evidence="6" id="KW-0482">Metalloprotease</keyword>
<dbReference type="PANTHER" id="PTHR30471">
    <property type="entry name" value="DNA REPAIR PROTEIN RADC"/>
    <property type="match status" value="1"/>
</dbReference>
<dbReference type="SUPFAM" id="SSF102712">
    <property type="entry name" value="JAB1/MPN domain"/>
    <property type="match status" value="1"/>
</dbReference>
<dbReference type="EMBL" id="CAJEWB010000010">
    <property type="protein sequence ID" value="CAD2076370.1"/>
    <property type="molecule type" value="Genomic_DNA"/>
</dbReference>
<sequence>MTERLLIREMFSEDKPRERLKTYGAEKLTNQELLGIIINTGNKNESALSLANKILSNVKSIREIRHLTLQELMDIKGIGEAKAITILAVIELAIRMHSHSLEDDIYIRSPQDVSNLLMEKMRYYQQEHFIVLYLSTKYMVIHEETIFKGSLNSTVVHPREIFREAVKRSAAAFICVHNHPSGDPTPSKEDIDVTKRLKQGGELIGIDFLDHIVIGNGKFISMKEMDHF</sequence>
<accession>A0A6V7RFF8</accession>
<dbReference type="PROSITE" id="PS50249">
    <property type="entry name" value="MPN"/>
    <property type="match status" value="1"/>
</dbReference>
<dbReference type="RefSeq" id="WP_186077821.1">
    <property type="nucleotide sequence ID" value="NZ_CAJEWB010000010.1"/>
</dbReference>
<keyword evidence="3" id="KW-0479">Metal-binding</keyword>
<comment type="similarity">
    <text evidence="1 7">Belongs to the UPF0758 family.</text>
</comment>
<dbReference type="Proteomes" id="UP000588186">
    <property type="component" value="Unassembled WGS sequence"/>
</dbReference>
<dbReference type="SUPFAM" id="SSF47781">
    <property type="entry name" value="RuvA domain 2-like"/>
    <property type="match status" value="1"/>
</dbReference>
<evidence type="ECO:0000256" key="7">
    <source>
        <dbReference type="RuleBase" id="RU003797"/>
    </source>
</evidence>
<keyword evidence="4" id="KW-0378">Hydrolase</keyword>
<dbReference type="GO" id="GO:0046872">
    <property type="term" value="F:metal ion binding"/>
    <property type="evidence" value="ECO:0007669"/>
    <property type="project" value="UniProtKB-KW"/>
</dbReference>
<reference evidence="9 10" key="1">
    <citation type="submission" date="2020-07" db="EMBL/GenBank/DDBJ databases">
        <authorList>
            <person name="Criscuolo A."/>
        </authorList>
    </citation>
    <scope>NUCLEOTIDE SEQUENCE [LARGE SCALE GENOMIC DNA]</scope>
    <source>
        <strain evidence="9">CIP107946</strain>
    </source>
</reference>
<dbReference type="Pfam" id="PF20582">
    <property type="entry name" value="UPF0758_N"/>
    <property type="match status" value="1"/>
</dbReference>
<dbReference type="PROSITE" id="PS01302">
    <property type="entry name" value="UPF0758"/>
    <property type="match status" value="1"/>
</dbReference>
<dbReference type="AlphaFoldDB" id="A0A6V7RFF8"/>
<evidence type="ECO:0000313" key="10">
    <source>
        <dbReference type="Proteomes" id="UP000588186"/>
    </source>
</evidence>
<keyword evidence="5" id="KW-0862">Zinc</keyword>
<dbReference type="Gene3D" id="1.10.150.20">
    <property type="entry name" value="5' to 3' exonuclease, C-terminal subdomain"/>
    <property type="match status" value="1"/>
</dbReference>
<dbReference type="CDD" id="cd08071">
    <property type="entry name" value="MPN_DUF2466"/>
    <property type="match status" value="1"/>
</dbReference>
<dbReference type="InterPro" id="IPR001405">
    <property type="entry name" value="UPF0758"/>
</dbReference>
<protein>
    <recommendedName>
        <fullName evidence="8">MPN domain-containing protein</fullName>
    </recommendedName>
</protein>
<dbReference type="GO" id="GO:0006508">
    <property type="term" value="P:proteolysis"/>
    <property type="evidence" value="ECO:0007669"/>
    <property type="project" value="UniProtKB-KW"/>
</dbReference>
<organism evidence="9 10">
    <name type="scientific">Phocicoccus pinnipedialis</name>
    <dbReference type="NCBI Taxonomy" id="110845"/>
    <lineage>
        <taxon>Bacteria</taxon>
        <taxon>Bacillati</taxon>
        <taxon>Bacillota</taxon>
        <taxon>Bacilli</taxon>
        <taxon>Bacillales</taxon>
        <taxon>Salinicoccaceae</taxon>
        <taxon>Phocicoccus</taxon>
    </lineage>
</organism>
<dbReference type="NCBIfam" id="TIGR00608">
    <property type="entry name" value="radc"/>
    <property type="match status" value="1"/>
</dbReference>
<name>A0A6V7RFF8_9BACL</name>
<evidence type="ECO:0000256" key="6">
    <source>
        <dbReference type="ARBA" id="ARBA00023049"/>
    </source>
</evidence>
<dbReference type="PANTHER" id="PTHR30471:SF3">
    <property type="entry name" value="UPF0758 PROTEIN YEES-RELATED"/>
    <property type="match status" value="1"/>
</dbReference>
<evidence type="ECO:0000256" key="2">
    <source>
        <dbReference type="ARBA" id="ARBA00022670"/>
    </source>
</evidence>
<proteinExistence type="inferred from homology"/>
<gene>
    <name evidence="9" type="ORF">JEOPIN946_01246</name>
</gene>
<dbReference type="Pfam" id="PF04002">
    <property type="entry name" value="RadC"/>
    <property type="match status" value="1"/>
</dbReference>
<evidence type="ECO:0000256" key="3">
    <source>
        <dbReference type="ARBA" id="ARBA00022723"/>
    </source>
</evidence>
<comment type="caution">
    <text evidence="9">The sequence shown here is derived from an EMBL/GenBank/DDBJ whole genome shotgun (WGS) entry which is preliminary data.</text>
</comment>
<dbReference type="InterPro" id="IPR046778">
    <property type="entry name" value="UPF0758_N"/>
</dbReference>
<evidence type="ECO:0000256" key="4">
    <source>
        <dbReference type="ARBA" id="ARBA00022801"/>
    </source>
</evidence>
<dbReference type="Gene3D" id="3.40.140.10">
    <property type="entry name" value="Cytidine Deaminase, domain 2"/>
    <property type="match status" value="1"/>
</dbReference>
<dbReference type="InterPro" id="IPR010994">
    <property type="entry name" value="RuvA_2-like"/>
</dbReference>
<dbReference type="InterPro" id="IPR037518">
    <property type="entry name" value="MPN"/>
</dbReference>
<keyword evidence="10" id="KW-1185">Reference proteome</keyword>
<dbReference type="NCBIfam" id="NF000642">
    <property type="entry name" value="PRK00024.1"/>
    <property type="match status" value="1"/>
</dbReference>
<evidence type="ECO:0000313" key="9">
    <source>
        <dbReference type="EMBL" id="CAD2076370.1"/>
    </source>
</evidence>
<keyword evidence="2" id="KW-0645">Protease</keyword>
<evidence type="ECO:0000256" key="5">
    <source>
        <dbReference type="ARBA" id="ARBA00022833"/>
    </source>
</evidence>
<dbReference type="GO" id="GO:0008237">
    <property type="term" value="F:metallopeptidase activity"/>
    <property type="evidence" value="ECO:0007669"/>
    <property type="project" value="UniProtKB-KW"/>
</dbReference>